<name>X0SZL5_9ZZZZ</name>
<comment type="caution">
    <text evidence="2">The sequence shown here is derived from an EMBL/GenBank/DDBJ whole genome shotgun (WGS) entry which is preliminary data.</text>
</comment>
<dbReference type="SUPFAM" id="SSF53474">
    <property type="entry name" value="alpha/beta-Hydrolases"/>
    <property type="match status" value="2"/>
</dbReference>
<dbReference type="Gene3D" id="3.40.50.1820">
    <property type="entry name" value="alpha/beta hydrolase"/>
    <property type="match status" value="2"/>
</dbReference>
<reference evidence="2" key="1">
    <citation type="journal article" date="2014" name="Front. Microbiol.">
        <title>High frequency of phylogenetically diverse reductive dehalogenase-homologous genes in deep subseafloor sedimentary metagenomes.</title>
        <authorList>
            <person name="Kawai M."/>
            <person name="Futagami T."/>
            <person name="Toyoda A."/>
            <person name="Takaki Y."/>
            <person name="Nishi S."/>
            <person name="Hori S."/>
            <person name="Arai W."/>
            <person name="Tsubouchi T."/>
            <person name="Morono Y."/>
            <person name="Uchiyama I."/>
            <person name="Ito T."/>
            <person name="Fujiyama A."/>
            <person name="Inagaki F."/>
            <person name="Takami H."/>
        </authorList>
    </citation>
    <scope>NUCLEOTIDE SEQUENCE</scope>
    <source>
        <strain evidence="2">Expedition CK06-06</strain>
    </source>
</reference>
<sequence length="336" mass="38003">MLIGDLEGLEWEDILRRLVRIDFTEDFVKDNSDLIEELITMLLKVPTPLYSFNRQYLATHGYSSAERLKKINTPTLITHGKKDILVPPQNAEVLAELIVKIFGGKFKLPKIKVNDINMYYEIHGDGFPLVMIHGFGGSLDVWPRPVIEELSKSFKTVIFDTRGAGRTDKPDIKYSIKMFADDIVGLMDILKIEQAHVLGHSAGGQYALGLSINYPERVEKLVLCSTLYSVPPSVEAAQIFFGDIEGLTYEEILRKMSPVLYTEEFIKSNTELIEVVTQRLIKAPTPTYSLKRQWVANGSLNNRRIKKINSPTLLMHGKNDVICPPQNSEDLTKLIP</sequence>
<dbReference type="Pfam" id="PF00561">
    <property type="entry name" value="Abhydrolase_1"/>
    <property type="match status" value="1"/>
</dbReference>
<dbReference type="InterPro" id="IPR050471">
    <property type="entry name" value="AB_hydrolase"/>
</dbReference>
<protein>
    <recommendedName>
        <fullName evidence="1">AB hydrolase-1 domain-containing protein</fullName>
    </recommendedName>
</protein>
<dbReference type="PANTHER" id="PTHR43433">
    <property type="entry name" value="HYDROLASE, ALPHA/BETA FOLD FAMILY PROTEIN"/>
    <property type="match status" value="1"/>
</dbReference>
<feature type="non-terminal residue" evidence="2">
    <location>
        <position position="336"/>
    </location>
</feature>
<proteinExistence type="predicted"/>
<gene>
    <name evidence="2" type="ORF">S01H1_06362</name>
</gene>
<dbReference type="PRINTS" id="PR00111">
    <property type="entry name" value="ABHYDROLASE"/>
</dbReference>
<organism evidence="2">
    <name type="scientific">marine sediment metagenome</name>
    <dbReference type="NCBI Taxonomy" id="412755"/>
    <lineage>
        <taxon>unclassified sequences</taxon>
        <taxon>metagenomes</taxon>
        <taxon>ecological metagenomes</taxon>
    </lineage>
</organism>
<accession>X0SZL5</accession>
<dbReference type="PANTHER" id="PTHR43433:SF5">
    <property type="entry name" value="AB HYDROLASE-1 DOMAIN-CONTAINING PROTEIN"/>
    <property type="match status" value="1"/>
</dbReference>
<dbReference type="EMBL" id="BARS01003290">
    <property type="protein sequence ID" value="GAF80561.1"/>
    <property type="molecule type" value="Genomic_DNA"/>
</dbReference>
<dbReference type="AlphaFoldDB" id="X0SZL5"/>
<evidence type="ECO:0000259" key="1">
    <source>
        <dbReference type="Pfam" id="PF00561"/>
    </source>
</evidence>
<dbReference type="InterPro" id="IPR029058">
    <property type="entry name" value="AB_hydrolase_fold"/>
</dbReference>
<dbReference type="InterPro" id="IPR000073">
    <property type="entry name" value="AB_hydrolase_1"/>
</dbReference>
<feature type="domain" description="AB hydrolase-1" evidence="1">
    <location>
        <begin position="128"/>
        <end position="235"/>
    </location>
</feature>
<evidence type="ECO:0000313" key="2">
    <source>
        <dbReference type="EMBL" id="GAF80561.1"/>
    </source>
</evidence>